<feature type="transmembrane region" description="Helical" evidence="4">
    <location>
        <begin position="20"/>
        <end position="40"/>
    </location>
</feature>
<feature type="transmembrane region" description="Helical" evidence="4">
    <location>
        <begin position="308"/>
        <end position="325"/>
    </location>
</feature>
<evidence type="ECO:0000313" key="6">
    <source>
        <dbReference type="EMBL" id="VIO71619.1"/>
    </source>
</evidence>
<evidence type="ECO:0000256" key="1">
    <source>
        <dbReference type="ARBA" id="ARBA00022692"/>
    </source>
</evidence>
<evidence type="ECO:0000313" key="7">
    <source>
        <dbReference type="Proteomes" id="UP000328092"/>
    </source>
</evidence>
<feature type="transmembrane region" description="Helical" evidence="4">
    <location>
        <begin position="362"/>
        <end position="384"/>
    </location>
</feature>
<protein>
    <submittedName>
        <fullName evidence="6">Oxalate:formate antiporter</fullName>
    </submittedName>
</protein>
<accession>A0A508T9Z3</accession>
<reference evidence="6" key="1">
    <citation type="submission" date="2019-02" db="EMBL/GenBank/DDBJ databases">
        <authorList>
            <person name="Pothier F.J."/>
        </authorList>
    </citation>
    <scope>NUCLEOTIDE SEQUENCE</scope>
    <source>
        <strain evidence="6">CI-1B</strain>
    </source>
</reference>
<sequence length="433" mass="47082">MSDMVQATAAPTAARVSDTYRWTQLVIGVAAMVMIANYQYGWTFFVPDIQKKFGWDRASIQWAFTLFVLFETWLVPVEGWFVDKYGPRIVVLIGGILCALGWVINAQATTLNGYYLGMIIAGIGAGGVYGTCVGNALKWFPDKRGLAAGITAAGFGAGSALTVAPIQAMIKDSGFQTTFLYFGLGQGIIIVLLAFFLLSPKPGQVPQVVANANLLQTRRNYQPTEVLRQPIFWLMYFMFVIVGAGGLMVTANLKPIAADWKIDNVPVTLMAVTMTAVTFAATIDRVLNGLTRPFFGWISDMIGRENTMFIAFGMEGLGIYALYLFGHDPVWFVLLSGFVFFAWGEIYSLFPSTCTDTFGAKFATTNAGLLYTAKGTAALLVPLANYMQQTSGHWDTVFLIAAGANILASLLAILLLKPWRKVVVSKSTAQVAA</sequence>
<dbReference type="GO" id="GO:0019531">
    <property type="term" value="F:oxalate transmembrane transporter activity"/>
    <property type="evidence" value="ECO:0007669"/>
    <property type="project" value="InterPro"/>
</dbReference>
<feature type="domain" description="Major facilitator superfamily (MFS) profile" evidence="5">
    <location>
        <begin position="23"/>
        <end position="420"/>
    </location>
</feature>
<keyword evidence="7" id="KW-1185">Reference proteome</keyword>
<dbReference type="Pfam" id="PF07690">
    <property type="entry name" value="MFS_1"/>
    <property type="match status" value="1"/>
</dbReference>
<feature type="transmembrane region" description="Helical" evidence="4">
    <location>
        <begin position="60"/>
        <end position="82"/>
    </location>
</feature>
<dbReference type="InterPro" id="IPR050327">
    <property type="entry name" value="Proton-linked_MCT"/>
</dbReference>
<dbReference type="Gene3D" id="1.20.1250.20">
    <property type="entry name" value="MFS general substrate transporter like domains"/>
    <property type="match status" value="2"/>
</dbReference>
<keyword evidence="3 4" id="KW-0472">Membrane</keyword>
<dbReference type="InterPro" id="IPR036259">
    <property type="entry name" value="MFS_trans_sf"/>
</dbReference>
<dbReference type="PROSITE" id="PS50850">
    <property type="entry name" value="MFS"/>
    <property type="match status" value="1"/>
</dbReference>
<feature type="transmembrane region" description="Helical" evidence="4">
    <location>
        <begin position="89"/>
        <end position="108"/>
    </location>
</feature>
<dbReference type="PANTHER" id="PTHR11360">
    <property type="entry name" value="MONOCARBOXYLATE TRANSPORTER"/>
    <property type="match status" value="1"/>
</dbReference>
<dbReference type="CDD" id="cd17353">
    <property type="entry name" value="MFS_OFA_like"/>
    <property type="match status" value="1"/>
</dbReference>
<dbReference type="GO" id="GO:0016020">
    <property type="term" value="C:membrane"/>
    <property type="evidence" value="ECO:0007669"/>
    <property type="project" value="InterPro"/>
</dbReference>
<feature type="transmembrane region" description="Helical" evidence="4">
    <location>
        <begin position="114"/>
        <end position="134"/>
    </location>
</feature>
<evidence type="ECO:0000256" key="4">
    <source>
        <dbReference type="SAM" id="Phobius"/>
    </source>
</evidence>
<organism evidence="6 7">
    <name type="scientific">Bradyrhizobium ivorense</name>
    <dbReference type="NCBI Taxonomy" id="2511166"/>
    <lineage>
        <taxon>Bacteria</taxon>
        <taxon>Pseudomonadati</taxon>
        <taxon>Pseudomonadota</taxon>
        <taxon>Alphaproteobacteria</taxon>
        <taxon>Hyphomicrobiales</taxon>
        <taxon>Nitrobacteraceae</taxon>
        <taxon>Bradyrhizobium</taxon>
    </lineage>
</organism>
<feature type="transmembrane region" description="Helical" evidence="4">
    <location>
        <begin position="146"/>
        <end position="166"/>
    </location>
</feature>
<dbReference type="Proteomes" id="UP000328092">
    <property type="component" value="Unassembled WGS sequence"/>
</dbReference>
<keyword evidence="1 4" id="KW-0812">Transmembrane</keyword>
<dbReference type="RefSeq" id="WP_139861072.1">
    <property type="nucleotide sequence ID" value="NZ_CAADFC020000013.1"/>
</dbReference>
<dbReference type="InterPro" id="IPR011701">
    <property type="entry name" value="MFS"/>
</dbReference>
<keyword evidence="2 4" id="KW-1133">Transmembrane helix</keyword>
<dbReference type="AlphaFoldDB" id="A0A508T9Z3"/>
<proteinExistence type="predicted"/>
<dbReference type="InterPro" id="IPR020846">
    <property type="entry name" value="MFS_dom"/>
</dbReference>
<dbReference type="EMBL" id="CAADFC020000013">
    <property type="protein sequence ID" value="VIO71619.1"/>
    <property type="molecule type" value="Genomic_DNA"/>
</dbReference>
<feature type="transmembrane region" description="Helical" evidence="4">
    <location>
        <begin position="231"/>
        <end position="253"/>
    </location>
</feature>
<feature type="transmembrane region" description="Helical" evidence="4">
    <location>
        <begin position="396"/>
        <end position="416"/>
    </location>
</feature>
<dbReference type="SUPFAM" id="SSF103473">
    <property type="entry name" value="MFS general substrate transporter"/>
    <property type="match status" value="1"/>
</dbReference>
<comment type="caution">
    <text evidence="6">The sequence shown here is derived from an EMBL/GenBank/DDBJ whole genome shotgun (WGS) entry which is preliminary data.</text>
</comment>
<evidence type="ECO:0000259" key="5">
    <source>
        <dbReference type="PROSITE" id="PS50850"/>
    </source>
</evidence>
<feature type="transmembrane region" description="Helical" evidence="4">
    <location>
        <begin position="178"/>
        <end position="198"/>
    </location>
</feature>
<dbReference type="PANTHER" id="PTHR11360:SF304">
    <property type="entry name" value="MFS DOMAIN-CONTAINING PROTEIN"/>
    <property type="match status" value="1"/>
</dbReference>
<dbReference type="InterPro" id="IPR026355">
    <property type="entry name" value="Oxa/Form_antiport"/>
</dbReference>
<dbReference type="OrthoDB" id="9793415at2"/>
<gene>
    <name evidence="6" type="primary">oxlT_2</name>
    <name evidence="6" type="ORF">CI1B_38060</name>
</gene>
<evidence type="ECO:0000256" key="2">
    <source>
        <dbReference type="ARBA" id="ARBA00022989"/>
    </source>
</evidence>
<feature type="transmembrane region" description="Helical" evidence="4">
    <location>
        <begin position="265"/>
        <end position="287"/>
    </location>
</feature>
<feature type="transmembrane region" description="Helical" evidence="4">
    <location>
        <begin position="331"/>
        <end position="350"/>
    </location>
</feature>
<dbReference type="NCBIfam" id="TIGR04259">
    <property type="entry name" value="oxa_formateAnti"/>
    <property type="match status" value="1"/>
</dbReference>
<evidence type="ECO:0000256" key="3">
    <source>
        <dbReference type="ARBA" id="ARBA00023136"/>
    </source>
</evidence>
<name>A0A508T9Z3_9BRAD</name>